<dbReference type="InterPro" id="IPR015943">
    <property type="entry name" value="WD40/YVTN_repeat-like_dom_sf"/>
</dbReference>
<dbReference type="InterPro" id="IPR012337">
    <property type="entry name" value="RNaseH-like_sf"/>
</dbReference>
<reference evidence="2 3" key="3">
    <citation type="journal article" date="2016" name="Sci. Rep.">
        <title>Genome-wide diversity and gene expression profiling of Babesia microti isolates identify polymorphic genes that mediate host-pathogen interactions.</title>
        <authorList>
            <person name="Silva J.C."/>
            <person name="Cornillot E."/>
            <person name="McCracken C."/>
            <person name="Usmani-Brown S."/>
            <person name="Dwivedi A."/>
            <person name="Ifeonu O.O."/>
            <person name="Crabtree J."/>
            <person name="Gotia H.T."/>
            <person name="Virji A.Z."/>
            <person name="Reynes C."/>
            <person name="Colinge J."/>
            <person name="Kumar V."/>
            <person name="Lawres L."/>
            <person name="Pazzi J.E."/>
            <person name="Pablo J.V."/>
            <person name="Hung C."/>
            <person name="Brancato J."/>
            <person name="Kumari P."/>
            <person name="Orvis J."/>
            <person name="Tretina K."/>
            <person name="Chibucos M."/>
            <person name="Ott S."/>
            <person name="Sadzewicz L."/>
            <person name="Sengamalay N."/>
            <person name="Shetty A.C."/>
            <person name="Su Q."/>
            <person name="Tallon L."/>
            <person name="Fraser C.M."/>
            <person name="Frutos R."/>
            <person name="Molina D.M."/>
            <person name="Krause P.J."/>
            <person name="Ben Mamoun C."/>
        </authorList>
    </citation>
    <scope>NUCLEOTIDE SEQUENCE [LARGE SCALE GENOMIC DNA]</scope>
    <source>
        <strain evidence="2 3">RI</strain>
    </source>
</reference>
<dbReference type="Gene3D" id="2.130.10.10">
    <property type="entry name" value="YVTN repeat-like/Quinoprotein amine dehydrogenase"/>
    <property type="match status" value="1"/>
</dbReference>
<gene>
    <name evidence="2" type="ORF">BMR1_03g03375</name>
</gene>
<dbReference type="GO" id="GO:0004535">
    <property type="term" value="F:poly(A)-specific ribonuclease activity"/>
    <property type="evidence" value="ECO:0007669"/>
    <property type="project" value="UniProtKB-EC"/>
</dbReference>
<dbReference type="KEGG" id="bmic:BMR1_03g03375"/>
<protein>
    <submittedName>
        <fullName evidence="2">PAB-dependent poly(A)-specific ribonuclease subunit 2</fullName>
        <ecNumber evidence="2">3.1.13.4</ecNumber>
    </submittedName>
</protein>
<evidence type="ECO:0000259" key="1">
    <source>
        <dbReference type="SMART" id="SM00479"/>
    </source>
</evidence>
<dbReference type="InterPro" id="IPR036397">
    <property type="entry name" value="RNaseH_sf"/>
</dbReference>
<organism evidence="2 3">
    <name type="scientific">Babesia microti (strain RI)</name>
    <dbReference type="NCBI Taxonomy" id="1133968"/>
    <lineage>
        <taxon>Eukaryota</taxon>
        <taxon>Sar</taxon>
        <taxon>Alveolata</taxon>
        <taxon>Apicomplexa</taxon>
        <taxon>Aconoidasida</taxon>
        <taxon>Piroplasmida</taxon>
        <taxon>Babesiidae</taxon>
        <taxon>Babesia</taxon>
    </lineage>
</organism>
<proteinExistence type="predicted"/>
<dbReference type="GeneID" id="24425321"/>
<dbReference type="GO" id="GO:0031251">
    <property type="term" value="C:PAN complex"/>
    <property type="evidence" value="ECO:0007669"/>
    <property type="project" value="TreeGrafter"/>
</dbReference>
<dbReference type="Gene3D" id="3.90.70.10">
    <property type="entry name" value="Cysteine proteinases"/>
    <property type="match status" value="1"/>
</dbReference>
<evidence type="ECO:0000313" key="2">
    <source>
        <dbReference type="EMBL" id="SJK86568.1"/>
    </source>
</evidence>
<accession>A0A1R4AC48</accession>
<dbReference type="SUPFAM" id="SSF53098">
    <property type="entry name" value="Ribonuclease H-like"/>
    <property type="match status" value="1"/>
</dbReference>
<keyword evidence="2" id="KW-0378">Hydrolase</keyword>
<dbReference type="GO" id="GO:0000289">
    <property type="term" value="P:nuclear-transcribed mRNA poly(A) tail shortening"/>
    <property type="evidence" value="ECO:0007669"/>
    <property type="project" value="TreeGrafter"/>
</dbReference>
<dbReference type="Gene3D" id="3.30.420.10">
    <property type="entry name" value="Ribonuclease H-like superfamily/Ribonuclease H"/>
    <property type="match status" value="1"/>
</dbReference>
<dbReference type="InterPro" id="IPR028881">
    <property type="entry name" value="PAN2_UCH_dom"/>
</dbReference>
<reference evidence="2 3" key="1">
    <citation type="journal article" date="2012" name="Nucleic Acids Res.">
        <title>Sequencing of the smallest Apicomplexan genome from the human pathogen Babesia microti.</title>
        <authorList>
            <person name="Cornillot E."/>
            <person name="Hadj-Kaddour K."/>
            <person name="Dassouli A."/>
            <person name="Noel B."/>
            <person name="Ranwez V."/>
            <person name="Vacherie B."/>
            <person name="Augagneur Y."/>
            <person name="Bres V."/>
            <person name="Duclos A."/>
            <person name="Randazzo S."/>
            <person name="Carcy B."/>
            <person name="Debierre-Grockiego F."/>
            <person name="Delbecq S."/>
            <person name="Moubri-Menage K."/>
            <person name="Shams-Eldin H."/>
            <person name="Usmani-Brown S."/>
            <person name="Bringaud F."/>
            <person name="Wincker P."/>
            <person name="Vivares C.P."/>
            <person name="Schwarz R.T."/>
            <person name="Schetters T.P."/>
            <person name="Krause P.J."/>
            <person name="Gorenflot A."/>
            <person name="Berry V."/>
            <person name="Barbe V."/>
            <person name="Ben Mamoun C."/>
        </authorList>
    </citation>
    <scope>NUCLEOTIDE SEQUENCE [LARGE SCALE GENOMIC DNA]</scope>
    <source>
        <strain evidence="2 3">RI</strain>
    </source>
</reference>
<dbReference type="Pfam" id="PF13423">
    <property type="entry name" value="UCH_1"/>
    <property type="match status" value="1"/>
</dbReference>
<dbReference type="VEuPathDB" id="PiroplasmaDB:BMR1_03g03375"/>
<dbReference type="GO" id="GO:0003676">
    <property type="term" value="F:nucleic acid binding"/>
    <property type="evidence" value="ECO:0007669"/>
    <property type="project" value="InterPro"/>
</dbReference>
<dbReference type="InterPro" id="IPR038765">
    <property type="entry name" value="Papain-like_cys_pep_sf"/>
</dbReference>
<dbReference type="InterPro" id="IPR036322">
    <property type="entry name" value="WD40_repeat_dom_sf"/>
</dbReference>
<dbReference type="InterPro" id="IPR013520">
    <property type="entry name" value="Ribonucl_H"/>
</dbReference>
<evidence type="ECO:0000313" key="3">
    <source>
        <dbReference type="Proteomes" id="UP000002899"/>
    </source>
</evidence>
<dbReference type="GO" id="GO:0000932">
    <property type="term" value="C:P-body"/>
    <property type="evidence" value="ECO:0007669"/>
    <property type="project" value="TreeGrafter"/>
</dbReference>
<feature type="domain" description="Exonuclease" evidence="1">
    <location>
        <begin position="797"/>
        <end position="991"/>
    </location>
</feature>
<sequence>MWRLNDMLSLDRYSNLAWVGLSNGVVTGYNLLDRVATHYLYSNGVNLVGNYASCGCLLSSVNHVASIEPGILCASPYNIDFLARTGGSPIAILAKDAFENMPEDSHIATSLLNADSINLSIYNYLLAIDPNNGKQISCATLSNPIVSLAGYNGESSNTCCGIHATRTLRDINTAPNLFAANTNANRFPYNPLVTVGTVSGNIELFDFRENESVARIRAHKSRILDLSCNNFYIASVGLSIQAIFEPIVRLHDLRMLKSHVNWLGFPVNMVQFINNDYYIAAGGDHYHICHINGKAKTHRIDNLRPGEHMQTTILSFAHRHNSITILHDDYSISLEKLPETFLNDDIFDSFESLKVDTSQLSLFSSQKNDTNYPQLLSVSKDDHSNVVAQFLFFCPGVINICTHVCLIENCLACMLASALKILVTQHQDKVKELGSSVSKISRTFTGRGASRKKLIKSCYKVSCLVPKSCNIKTVRDDIVHLLDNIHKDLNIVSECTLIHDIFGVHVNINYKCQKDHITQVVQIYNSLRVNATISDNSNDIGERGVKVTGSNTATFIELLNDMLYTICVAKASCKDCNHVSSLEKTSKIFKFSNLIFVECLGESSVWMKKGFIPTHFYIDTNTGIDSKNSLSALSTSSSKSSSKYSLITVLSFYNNANNISFGIDAMAKVFGFETKLIAYTRTDNGWIMINGSNMYTVDNIEPLDFSHPFKLPIALIYKKEQLDPVQIINPAHSNTESSILDGNRRVPIPLPTTKCPVPCTIFLNDTNLAHNLKSHKQALTFTPLSLTELGRISTGDFTLALDIECVSGDLEKRMFYRPFLNSENVESNIELIPPKATPVPILARVSMIRASGLMAGVPFIDHYIYHKLPPKDYLTRYSGLFRGDLDLRESKHWLTTKKSIYLKTRHLVDSGCKFIGHGITNDFQILNIAVPKAQIIDTVELYCLPGERYISLQFLAAHVLKKKIQLQTHDSVQDAITSMELYKLYLKASENGTFQEIVKRLYQIGYNTNWKIPN</sequence>
<dbReference type="OrthoDB" id="8191639at2759"/>
<dbReference type="AlphaFoldDB" id="A0A1R4AC48"/>
<dbReference type="Pfam" id="PF00929">
    <property type="entry name" value="RNase_T"/>
    <property type="match status" value="1"/>
</dbReference>
<reference evidence="2 3" key="2">
    <citation type="journal article" date="2013" name="PLoS ONE">
        <title>Whole genome mapping and re-organization of the nuclear and mitochondrial genomes of Babesia microti isolates.</title>
        <authorList>
            <person name="Cornillot E."/>
            <person name="Dassouli A."/>
            <person name="Garg A."/>
            <person name="Pachikara N."/>
            <person name="Randazzo S."/>
            <person name="Depoix D."/>
            <person name="Carcy B."/>
            <person name="Delbecq S."/>
            <person name="Frutos R."/>
            <person name="Silva J.C."/>
            <person name="Sutton R."/>
            <person name="Krause P.J."/>
            <person name="Mamoun C.B."/>
        </authorList>
    </citation>
    <scope>NUCLEOTIDE SEQUENCE [LARGE SCALE GENOMIC DNA]</scope>
    <source>
        <strain evidence="2 3">RI</strain>
    </source>
</reference>
<dbReference type="EMBL" id="LN871598">
    <property type="protein sequence ID" value="SJK86568.1"/>
    <property type="molecule type" value="Genomic_DNA"/>
</dbReference>
<dbReference type="RefSeq" id="XP_021338710.1">
    <property type="nucleotide sequence ID" value="XM_021482160.1"/>
</dbReference>
<name>A0A1R4AC48_BABMR</name>
<dbReference type="SUPFAM" id="SSF50978">
    <property type="entry name" value="WD40 repeat-like"/>
    <property type="match status" value="1"/>
</dbReference>
<dbReference type="PANTHER" id="PTHR15728">
    <property type="entry name" value="DEADENYLATION COMPLEX CATALYTIC SUBUNIT PAN2"/>
    <property type="match status" value="1"/>
</dbReference>
<dbReference type="SMART" id="SM00479">
    <property type="entry name" value="EXOIII"/>
    <property type="match status" value="1"/>
</dbReference>
<keyword evidence="3" id="KW-1185">Reference proteome</keyword>
<dbReference type="InterPro" id="IPR050785">
    <property type="entry name" value="PAN2-PAN3_catalytic_subunit"/>
</dbReference>
<dbReference type="Proteomes" id="UP000002899">
    <property type="component" value="Chromosome III"/>
</dbReference>
<dbReference type="EC" id="3.1.13.4" evidence="2"/>
<dbReference type="SUPFAM" id="SSF54001">
    <property type="entry name" value="Cysteine proteinases"/>
    <property type="match status" value="1"/>
</dbReference>
<dbReference type="PANTHER" id="PTHR15728:SF0">
    <property type="entry name" value="PAN2-PAN3 DEADENYLATION COMPLEX CATALYTIC SUBUNIT PAN2"/>
    <property type="match status" value="1"/>
</dbReference>